<dbReference type="InterPro" id="IPR010359">
    <property type="entry name" value="IrrE_HExxH"/>
</dbReference>
<accession>A0A3Q9I940</accession>
<dbReference type="Pfam" id="PF06114">
    <property type="entry name" value="Peptidase_M78"/>
    <property type="match status" value="1"/>
</dbReference>
<reference evidence="3" key="1">
    <citation type="submission" date="2018-12" db="EMBL/GenBank/DDBJ databases">
        <title>Complete genome sequence of Paenibacillus sp. MBLB1234.</title>
        <authorList>
            <person name="Nam Y.-D."/>
            <person name="Kang J."/>
            <person name="Chung W.-H."/>
            <person name="Park Y.S."/>
        </authorList>
    </citation>
    <scope>NUCLEOTIDE SEQUENCE [LARGE SCALE GENOMIC DNA]</scope>
    <source>
        <strain evidence="3">MBLB1234</strain>
    </source>
</reference>
<proteinExistence type="predicted"/>
<sequence>MVKHYRMTILEEFIEHTYVSVGITSPDQITIDELSTRLNVWVHYAEVGSRALEAVSGMYSMFIDNRLPQDQQRLDFLHELCHLLRHAGNQMTMPESYTQMQELEAEQFVLYAAMPSSMVFQLTPILPTMADAIPCLVEVFDVPPELAVKRIEQIKRRIIDGYRQSKRSELKNLSHEPAWSRETKRILQQLDHQLIAKGLPGYQDHGLL</sequence>
<gene>
    <name evidence="2" type="ORF">EI981_13165</name>
</gene>
<dbReference type="Proteomes" id="UP000270678">
    <property type="component" value="Chromosome"/>
</dbReference>
<organism evidence="2 3">
    <name type="scientific">Paenibacillus lutimineralis</name>
    <dbReference type="NCBI Taxonomy" id="2707005"/>
    <lineage>
        <taxon>Bacteria</taxon>
        <taxon>Bacillati</taxon>
        <taxon>Bacillota</taxon>
        <taxon>Bacilli</taxon>
        <taxon>Bacillales</taxon>
        <taxon>Paenibacillaceae</taxon>
        <taxon>Paenibacillus</taxon>
    </lineage>
</organism>
<evidence type="ECO:0000313" key="3">
    <source>
        <dbReference type="Proteomes" id="UP000270678"/>
    </source>
</evidence>
<protein>
    <submittedName>
        <fullName evidence="2">ImmA/IrrE family metallo-endopeptidase</fullName>
    </submittedName>
</protein>
<dbReference type="KEGG" id="plut:EI981_13165"/>
<dbReference type="OrthoDB" id="2417909at2"/>
<evidence type="ECO:0000259" key="1">
    <source>
        <dbReference type="Pfam" id="PF06114"/>
    </source>
</evidence>
<dbReference type="AlphaFoldDB" id="A0A3Q9I940"/>
<dbReference type="EMBL" id="CP034346">
    <property type="protein sequence ID" value="AZS15317.1"/>
    <property type="molecule type" value="Genomic_DNA"/>
</dbReference>
<dbReference type="RefSeq" id="WP_126998815.1">
    <property type="nucleotide sequence ID" value="NZ_CP034346.1"/>
</dbReference>
<name>A0A3Q9I940_9BACL</name>
<feature type="domain" description="IrrE N-terminal-like" evidence="1">
    <location>
        <begin position="37"/>
        <end position="151"/>
    </location>
</feature>
<evidence type="ECO:0000313" key="2">
    <source>
        <dbReference type="EMBL" id="AZS15317.1"/>
    </source>
</evidence>
<keyword evidence="3" id="KW-1185">Reference proteome</keyword>